<name>A0ABV8PNN9_9FLAO</name>
<dbReference type="InterPro" id="IPR011650">
    <property type="entry name" value="Peptidase_M20_dimer"/>
</dbReference>
<reference evidence="6" key="1">
    <citation type="journal article" date="2019" name="Int. J. Syst. Evol. Microbiol.">
        <title>The Global Catalogue of Microorganisms (GCM) 10K type strain sequencing project: providing services to taxonomists for standard genome sequencing and annotation.</title>
        <authorList>
            <consortium name="The Broad Institute Genomics Platform"/>
            <consortium name="The Broad Institute Genome Sequencing Center for Infectious Disease"/>
            <person name="Wu L."/>
            <person name="Ma J."/>
        </authorList>
    </citation>
    <scope>NUCLEOTIDE SEQUENCE [LARGE SCALE GENOMIC DNA]</scope>
    <source>
        <strain evidence="6">CGMCC 1.15774</strain>
    </source>
</reference>
<keyword evidence="6" id="KW-1185">Reference proteome</keyword>
<dbReference type="SUPFAM" id="SSF53187">
    <property type="entry name" value="Zn-dependent exopeptidases"/>
    <property type="match status" value="1"/>
</dbReference>
<feature type="domain" description="Peptidase M20 dimerisation" evidence="4">
    <location>
        <begin position="229"/>
        <end position="329"/>
    </location>
</feature>
<feature type="signal peptide" evidence="3">
    <location>
        <begin position="1"/>
        <end position="19"/>
    </location>
</feature>
<dbReference type="NCBIfam" id="NF006771">
    <property type="entry name" value="PRK09290.1-5"/>
    <property type="match status" value="1"/>
</dbReference>
<dbReference type="Gene3D" id="3.40.630.10">
    <property type="entry name" value="Zn peptidases"/>
    <property type="match status" value="1"/>
</dbReference>
<evidence type="ECO:0000256" key="2">
    <source>
        <dbReference type="ARBA" id="ARBA00022801"/>
    </source>
</evidence>
<dbReference type="PANTHER" id="PTHR32494">
    <property type="entry name" value="ALLANTOATE DEIMINASE-RELATED"/>
    <property type="match status" value="1"/>
</dbReference>
<evidence type="ECO:0000256" key="3">
    <source>
        <dbReference type="SAM" id="SignalP"/>
    </source>
</evidence>
<dbReference type="SUPFAM" id="SSF55031">
    <property type="entry name" value="Bacterial exopeptidase dimerisation domain"/>
    <property type="match status" value="1"/>
</dbReference>
<evidence type="ECO:0000313" key="5">
    <source>
        <dbReference type="EMBL" id="MFC4220783.1"/>
    </source>
</evidence>
<comment type="caution">
    <text evidence="5">The sequence shown here is derived from an EMBL/GenBank/DDBJ whole genome shotgun (WGS) entry which is preliminary data.</text>
</comment>
<evidence type="ECO:0000259" key="4">
    <source>
        <dbReference type="Pfam" id="PF07687"/>
    </source>
</evidence>
<dbReference type="InterPro" id="IPR036264">
    <property type="entry name" value="Bact_exopeptidase_dim_dom"/>
</dbReference>
<gene>
    <name evidence="5" type="ORF">ACFOWS_11590</name>
</gene>
<dbReference type="Proteomes" id="UP001595841">
    <property type="component" value="Unassembled WGS sequence"/>
</dbReference>
<dbReference type="Gene3D" id="3.30.70.360">
    <property type="match status" value="1"/>
</dbReference>
<dbReference type="InterPro" id="IPR002933">
    <property type="entry name" value="Peptidase_M20"/>
</dbReference>
<comment type="similarity">
    <text evidence="1">Belongs to the peptidase M20 family.</text>
</comment>
<protein>
    <submittedName>
        <fullName evidence="5">Zn-dependent hydrolase</fullName>
    </submittedName>
</protein>
<proteinExistence type="inferred from homology"/>
<dbReference type="EMBL" id="JBHSCL010000007">
    <property type="protein sequence ID" value="MFC4220783.1"/>
    <property type="molecule type" value="Genomic_DNA"/>
</dbReference>
<dbReference type="GO" id="GO:0016787">
    <property type="term" value="F:hydrolase activity"/>
    <property type="evidence" value="ECO:0007669"/>
    <property type="project" value="UniProtKB-KW"/>
</dbReference>
<dbReference type="PANTHER" id="PTHR32494:SF5">
    <property type="entry name" value="ALLANTOATE AMIDOHYDROLASE"/>
    <property type="match status" value="1"/>
</dbReference>
<dbReference type="PIRSF" id="PIRSF001235">
    <property type="entry name" value="Amidase_carbamoylase"/>
    <property type="match status" value="1"/>
</dbReference>
<accession>A0ABV8PNN9</accession>
<feature type="chain" id="PRO_5046438337" evidence="3">
    <location>
        <begin position="20"/>
        <end position="431"/>
    </location>
</feature>
<keyword evidence="2 5" id="KW-0378">Hydrolase</keyword>
<organism evidence="5 6">
    <name type="scientific">Flagellimonas marina</name>
    <dbReference type="NCBI Taxonomy" id="1775168"/>
    <lineage>
        <taxon>Bacteria</taxon>
        <taxon>Pseudomonadati</taxon>
        <taxon>Bacteroidota</taxon>
        <taxon>Flavobacteriia</taxon>
        <taxon>Flavobacteriales</taxon>
        <taxon>Flavobacteriaceae</taxon>
        <taxon>Flagellimonas</taxon>
    </lineage>
</organism>
<dbReference type="Pfam" id="PF01546">
    <property type="entry name" value="Peptidase_M20"/>
    <property type="match status" value="1"/>
</dbReference>
<evidence type="ECO:0000256" key="1">
    <source>
        <dbReference type="ARBA" id="ARBA00006153"/>
    </source>
</evidence>
<dbReference type="CDD" id="cd03884">
    <property type="entry name" value="M20_bAS"/>
    <property type="match status" value="1"/>
</dbReference>
<keyword evidence="3" id="KW-0732">Signal</keyword>
<dbReference type="RefSeq" id="WP_379764695.1">
    <property type="nucleotide sequence ID" value="NZ_JBHSCL010000007.1"/>
</dbReference>
<dbReference type="NCBIfam" id="TIGR01879">
    <property type="entry name" value="hydantase"/>
    <property type="match status" value="1"/>
</dbReference>
<evidence type="ECO:0000313" key="6">
    <source>
        <dbReference type="Proteomes" id="UP001595841"/>
    </source>
</evidence>
<dbReference type="InterPro" id="IPR010158">
    <property type="entry name" value="Amidase_Cbmase"/>
</dbReference>
<sequence length="431" mass="46434">MLNRLVTLFALLLATTIIAQKKEIKVDQDRLEKRIFDLAEFGKQENGETERVAFSDADIEARNWVLQTMKDFGMEVTTDVAGNIIGVRKGTDASKKPISFGSHIDRVPNGGNYDGCVGSMAALEVIATLNNRKIKTKHPLEVIIFPNEEGGVMGSRAMSGNLTRAAFEVVNSTGYSMGEGIMRLGGDTTRITKAIRKKGDMAAFVELHIEQGGILEKENLDIGVVEGIVGLKWWDVTFTGFANHAGTTPMNARQDALLAAAKFIVAVNEVTNSFDGAQVGTVGQIKAEPGAPNVIPGKVVTSLEIRDLSSEVIEKVFQAIKARAQEIAEASNVSIEFHPLDTTAEPALTDPLVYKEIENSAKELGLTYKYMPSGAGHDAQDMARIAPTGMIFVPSKGGISHSPKEFTSAEDMANGANVLLNTILALDKKLD</sequence>
<dbReference type="Pfam" id="PF07687">
    <property type="entry name" value="M20_dimer"/>
    <property type="match status" value="1"/>
</dbReference>